<keyword evidence="2" id="KW-1185">Reference proteome</keyword>
<name>A0ACB7UHQ0_DIOAL</name>
<sequence>MVNVTHKLKTTEPYVLASQDEQVYYVRDIKEPNWQVVVKTKPHDLYDLPDDDIGDEPCQKSENFGFTLHESTLADDNDVIALDRSDLDAASVEGNPLYIDNMGDEEDEETNYDDDTFLNDNEQNLANEDKETADDSD</sequence>
<gene>
    <name evidence="1" type="ORF">IHE45_16G055000</name>
</gene>
<organism evidence="1 2">
    <name type="scientific">Dioscorea alata</name>
    <name type="common">Purple yam</name>
    <dbReference type="NCBI Taxonomy" id="55571"/>
    <lineage>
        <taxon>Eukaryota</taxon>
        <taxon>Viridiplantae</taxon>
        <taxon>Streptophyta</taxon>
        <taxon>Embryophyta</taxon>
        <taxon>Tracheophyta</taxon>
        <taxon>Spermatophyta</taxon>
        <taxon>Magnoliopsida</taxon>
        <taxon>Liliopsida</taxon>
        <taxon>Dioscoreales</taxon>
        <taxon>Dioscoreaceae</taxon>
        <taxon>Dioscorea</taxon>
    </lineage>
</organism>
<evidence type="ECO:0000313" key="2">
    <source>
        <dbReference type="Proteomes" id="UP000827976"/>
    </source>
</evidence>
<dbReference type="EMBL" id="CM037026">
    <property type="protein sequence ID" value="KAH7659801.1"/>
    <property type="molecule type" value="Genomic_DNA"/>
</dbReference>
<reference evidence="2" key="1">
    <citation type="journal article" date="2022" name="Nat. Commun.">
        <title>Chromosome evolution and the genetic basis of agronomically important traits in greater yam.</title>
        <authorList>
            <person name="Bredeson J.V."/>
            <person name="Lyons J.B."/>
            <person name="Oniyinde I.O."/>
            <person name="Okereke N.R."/>
            <person name="Kolade O."/>
            <person name="Nnabue I."/>
            <person name="Nwadili C.O."/>
            <person name="Hribova E."/>
            <person name="Parker M."/>
            <person name="Nwogha J."/>
            <person name="Shu S."/>
            <person name="Carlson J."/>
            <person name="Kariba R."/>
            <person name="Muthemba S."/>
            <person name="Knop K."/>
            <person name="Barton G.J."/>
            <person name="Sherwood A.V."/>
            <person name="Lopez-Montes A."/>
            <person name="Asiedu R."/>
            <person name="Jamnadass R."/>
            <person name="Muchugi A."/>
            <person name="Goodstein D."/>
            <person name="Egesi C.N."/>
            <person name="Featherston J."/>
            <person name="Asfaw A."/>
            <person name="Simpson G.G."/>
            <person name="Dolezel J."/>
            <person name="Hendre P.S."/>
            <person name="Van Deynze A."/>
            <person name="Kumar P.L."/>
            <person name="Obidiegwu J.E."/>
            <person name="Bhattacharjee R."/>
            <person name="Rokhsar D.S."/>
        </authorList>
    </citation>
    <scope>NUCLEOTIDE SEQUENCE [LARGE SCALE GENOMIC DNA]</scope>
    <source>
        <strain evidence="2">cv. TDa95/00328</strain>
    </source>
</reference>
<proteinExistence type="predicted"/>
<evidence type="ECO:0000313" key="1">
    <source>
        <dbReference type="EMBL" id="KAH7659801.1"/>
    </source>
</evidence>
<comment type="caution">
    <text evidence="1">The sequence shown here is derived from an EMBL/GenBank/DDBJ whole genome shotgun (WGS) entry which is preliminary data.</text>
</comment>
<accession>A0ACB7UHQ0</accession>
<protein>
    <submittedName>
        <fullName evidence="1">Uncharacterized protein</fullName>
    </submittedName>
</protein>
<dbReference type="Proteomes" id="UP000827976">
    <property type="component" value="Chromosome 16"/>
</dbReference>